<gene>
    <name evidence="2" type="ORF">L227DRAFT_649345</name>
</gene>
<feature type="compositionally biased region" description="Pro residues" evidence="1">
    <location>
        <begin position="12"/>
        <end position="24"/>
    </location>
</feature>
<feature type="compositionally biased region" description="Polar residues" evidence="1">
    <location>
        <begin position="25"/>
        <end position="35"/>
    </location>
</feature>
<dbReference type="EMBL" id="ML122252">
    <property type="protein sequence ID" value="RPD65161.1"/>
    <property type="molecule type" value="Genomic_DNA"/>
</dbReference>
<dbReference type="GO" id="GO:0003746">
    <property type="term" value="F:translation elongation factor activity"/>
    <property type="evidence" value="ECO:0007669"/>
    <property type="project" value="TreeGrafter"/>
</dbReference>
<reference evidence="2" key="1">
    <citation type="journal article" date="2018" name="Genome Biol. Evol.">
        <title>Genomics and development of Lentinus tigrinus, a white-rot wood-decaying mushroom with dimorphic fruiting bodies.</title>
        <authorList>
            <person name="Wu B."/>
            <person name="Xu Z."/>
            <person name="Knudson A."/>
            <person name="Carlson A."/>
            <person name="Chen N."/>
            <person name="Kovaka S."/>
            <person name="LaButti K."/>
            <person name="Lipzen A."/>
            <person name="Pennachio C."/>
            <person name="Riley R."/>
            <person name="Schakwitz W."/>
            <person name="Umezawa K."/>
            <person name="Ohm R.A."/>
            <person name="Grigoriev I.V."/>
            <person name="Nagy L.G."/>
            <person name="Gibbons J."/>
            <person name="Hibbett D."/>
        </authorList>
    </citation>
    <scope>NUCLEOTIDE SEQUENCE [LARGE SCALE GENOMIC DNA]</scope>
    <source>
        <strain evidence="2">ALCF2SS1-6</strain>
    </source>
</reference>
<evidence type="ECO:0000313" key="2">
    <source>
        <dbReference type="EMBL" id="RPD65161.1"/>
    </source>
</evidence>
<dbReference type="PANTHER" id="PTHR43721:SF9">
    <property type="entry name" value="GTP-BINDING PROTEIN 1"/>
    <property type="match status" value="1"/>
</dbReference>
<evidence type="ECO:0008006" key="4">
    <source>
        <dbReference type="Google" id="ProtNLM"/>
    </source>
</evidence>
<feature type="compositionally biased region" description="Basic residues" evidence="1">
    <location>
        <begin position="345"/>
        <end position="360"/>
    </location>
</feature>
<feature type="region of interest" description="Disordered" evidence="1">
    <location>
        <begin position="158"/>
        <end position="180"/>
    </location>
</feature>
<sequence length="536" mass="57370">MFGELESESPRVPSPWDPFLPSPPNGSSASPQSAPLHNGIPKLVPEVEEGNIEYKLKLTSISNARFARLVTQLKWRLLEGGGQAYYELGVADSGALIGLSRADLEESLETLEMMAGEIGASVIVVKEIEVPPTIAALADKESGYTDPETGEWTRKMRRRPQLTPGLSSDGDTGEYCSTSATSTTELDTDFDFSAAELTDFDDFPSSISSAARTPGIVTPASTATSTATTATSTATTIAHRHIRTNPSRPTAQSSPFIAPIDDDLALFSMEPEPAFRDDEGGILPTSGVIADDELDVPSYNLGLDLGLDPRRSSFAGLEIAAVYKPRPMRHRTRPGAAPLGPTPGRHGKRLNKNKEKKVHPWHQQGQGRKGGQGGPPQISKEEKALQRRLARDKKREDKRNALIALAQGEQQAPADIADPAAPPASAVSTEEATLPAAPPVDVHSDLATIEQASALLAEVDSEADELVHGMDGLHAAVDDSPEVSPVLQARDLANMNITATSVSELEREPRLIVEALVVRKMSIEEATLDFSRLALI</sequence>
<feature type="region of interest" description="Disordered" evidence="1">
    <location>
        <begin position="325"/>
        <end position="434"/>
    </location>
</feature>
<evidence type="ECO:0000256" key="1">
    <source>
        <dbReference type="SAM" id="MobiDB-lite"/>
    </source>
</evidence>
<evidence type="ECO:0000313" key="3">
    <source>
        <dbReference type="Proteomes" id="UP000313359"/>
    </source>
</evidence>
<dbReference type="AlphaFoldDB" id="A0A5C2SNE3"/>
<organism evidence="2 3">
    <name type="scientific">Lentinus tigrinus ALCF2SS1-6</name>
    <dbReference type="NCBI Taxonomy" id="1328759"/>
    <lineage>
        <taxon>Eukaryota</taxon>
        <taxon>Fungi</taxon>
        <taxon>Dikarya</taxon>
        <taxon>Basidiomycota</taxon>
        <taxon>Agaricomycotina</taxon>
        <taxon>Agaricomycetes</taxon>
        <taxon>Polyporales</taxon>
        <taxon>Polyporaceae</taxon>
        <taxon>Lentinus</taxon>
    </lineage>
</organism>
<dbReference type="OrthoDB" id="248233at2759"/>
<accession>A0A5C2SNE3</accession>
<name>A0A5C2SNE3_9APHY</name>
<proteinExistence type="predicted"/>
<feature type="compositionally biased region" description="Low complexity" evidence="1">
    <location>
        <begin position="412"/>
        <end position="426"/>
    </location>
</feature>
<protein>
    <recommendedName>
        <fullName evidence="4">GTP binding protein 2</fullName>
    </recommendedName>
</protein>
<dbReference type="PANTHER" id="PTHR43721">
    <property type="entry name" value="ELONGATION FACTOR TU-RELATED"/>
    <property type="match status" value="1"/>
</dbReference>
<feature type="compositionally biased region" description="Polar residues" evidence="1">
    <location>
        <begin position="164"/>
        <end position="180"/>
    </location>
</feature>
<keyword evidence="3" id="KW-1185">Reference proteome</keyword>
<dbReference type="Proteomes" id="UP000313359">
    <property type="component" value="Unassembled WGS sequence"/>
</dbReference>
<dbReference type="STRING" id="1328759.A0A5C2SNE3"/>
<feature type="region of interest" description="Disordered" evidence="1">
    <location>
        <begin position="1"/>
        <end position="40"/>
    </location>
</feature>
<dbReference type="InterPro" id="IPR050055">
    <property type="entry name" value="EF-Tu_GTPase"/>
</dbReference>